<dbReference type="SMART" id="SM00938">
    <property type="entry name" value="P-II"/>
    <property type="match status" value="1"/>
</dbReference>
<protein>
    <submittedName>
        <fullName evidence="1">P-II family nitrogen regulator</fullName>
    </submittedName>
</protein>
<dbReference type="PRINTS" id="PR00340">
    <property type="entry name" value="PIIGLNB"/>
</dbReference>
<dbReference type="Gene3D" id="3.30.70.120">
    <property type="match status" value="1"/>
</dbReference>
<dbReference type="EMBL" id="VCQT01000041">
    <property type="protein sequence ID" value="TMW11567.1"/>
    <property type="molecule type" value="Genomic_DNA"/>
</dbReference>
<dbReference type="InterPro" id="IPR015867">
    <property type="entry name" value="N-reg_PII/ATP_PRibTrfase_C"/>
</dbReference>
<dbReference type="PROSITE" id="PS51343">
    <property type="entry name" value="PII_GLNB_DOM"/>
    <property type="match status" value="1"/>
</dbReference>
<name>A0ABY2XIE1_9GAMM</name>
<dbReference type="InterPro" id="IPR002187">
    <property type="entry name" value="N-reg_PII"/>
</dbReference>
<keyword evidence="2" id="KW-1185">Reference proteome</keyword>
<organism evidence="1 2">
    <name type="scientific">Alloalcanivorax gelatiniphagus</name>
    <dbReference type="NCBI Taxonomy" id="1194167"/>
    <lineage>
        <taxon>Bacteria</taxon>
        <taxon>Pseudomonadati</taxon>
        <taxon>Pseudomonadota</taxon>
        <taxon>Gammaproteobacteria</taxon>
        <taxon>Oceanospirillales</taxon>
        <taxon>Alcanivoracaceae</taxon>
        <taxon>Alloalcanivorax</taxon>
    </lineage>
</organism>
<proteinExistence type="predicted"/>
<evidence type="ECO:0000313" key="2">
    <source>
        <dbReference type="Proteomes" id="UP000739180"/>
    </source>
</evidence>
<dbReference type="RefSeq" id="WP_082810827.1">
    <property type="nucleotide sequence ID" value="NZ_JBHSSX010000092.1"/>
</dbReference>
<dbReference type="Proteomes" id="UP000739180">
    <property type="component" value="Unassembled WGS sequence"/>
</dbReference>
<sequence length="107" mass="11941">MMNTKFCKVTAIFSSLELEKVEGALKAIGVSGLTVSKVRGFGEYRNYYAEDTMADWVRAEIFEEAGRAEKIVKTIARTVHKGLDSDGFVAVLPVEDLLHIRDFKDVP</sequence>
<dbReference type="Pfam" id="PF00543">
    <property type="entry name" value="P-II"/>
    <property type="match status" value="1"/>
</dbReference>
<gene>
    <name evidence="1" type="ORF">FGS76_14030</name>
</gene>
<evidence type="ECO:0000313" key="1">
    <source>
        <dbReference type="EMBL" id="TMW11567.1"/>
    </source>
</evidence>
<accession>A0ABY2XIE1</accession>
<comment type="caution">
    <text evidence="1">The sequence shown here is derived from an EMBL/GenBank/DDBJ whole genome shotgun (WGS) entry which is preliminary data.</text>
</comment>
<dbReference type="PANTHER" id="PTHR30115">
    <property type="entry name" value="NITROGEN REGULATORY PROTEIN P-II"/>
    <property type="match status" value="1"/>
</dbReference>
<dbReference type="PANTHER" id="PTHR30115:SF11">
    <property type="entry name" value="NITROGEN REGULATORY PROTEIN P-II HOMOLOG"/>
    <property type="match status" value="1"/>
</dbReference>
<reference evidence="1 2" key="1">
    <citation type="submission" date="2019-05" db="EMBL/GenBank/DDBJ databases">
        <title>Genome of Alcanivorax gelatiniphagus, an oil degrading marine bacteria.</title>
        <authorList>
            <person name="Kwon K.K."/>
        </authorList>
    </citation>
    <scope>NUCLEOTIDE SEQUENCE [LARGE SCALE GENOMIC DNA]</scope>
    <source>
        <strain evidence="1 2">MEBiC 08158</strain>
    </source>
</reference>
<dbReference type="InterPro" id="IPR011322">
    <property type="entry name" value="N-reg_PII-like_a/b"/>
</dbReference>
<dbReference type="SUPFAM" id="SSF54913">
    <property type="entry name" value="GlnB-like"/>
    <property type="match status" value="1"/>
</dbReference>